<dbReference type="GO" id="GO:0010506">
    <property type="term" value="P:regulation of autophagy"/>
    <property type="evidence" value="ECO:0007669"/>
    <property type="project" value="InterPro"/>
</dbReference>
<dbReference type="PROSITE" id="PS00107">
    <property type="entry name" value="PROTEIN_KINASE_ATP"/>
    <property type="match status" value="1"/>
</dbReference>
<evidence type="ECO:0000313" key="8">
    <source>
        <dbReference type="Proteomes" id="UP000689195"/>
    </source>
</evidence>
<dbReference type="EMBL" id="CAJJDO010000012">
    <property type="protein sequence ID" value="CAD8143219.1"/>
    <property type="molecule type" value="Genomic_DNA"/>
</dbReference>
<proteinExistence type="predicted"/>
<sequence>MKLHNQYFLSNGQVIQGYYIESYIGKGQFGQVFKAVKFADQLQVAIKVIQKKRFSENDGILGQLVLSEIKALQLIKSDHVVGFVETFQDGEYCYIVMEYCNSGDLEQQLKNPKFKLTEQDAKGIIKQILKGLKDLHSKFIIHRDLKVQNIMVHNNSIYKIADLGFCKLLQNEDQKSVLQLGTLFTMAPEIFNQNQYGLSSDMFSVGVIFYQILYGRYPFKQKDYLSNSQPNINFEKNKIEVSDHTKDLLKKMLSFDPKTRISFQDLTLHPAFEKPIFSLISKIQLQANLIPLDDHANFYQEQSKIIEEKQQDILNQKQIETINQEESKLQKKIKIIDISEINSNYLENKLSLEIEKINKKINEMYFFSNTLQEVIYVLQQPHIMDILCIKIKQLCESILKMIKENMQQYKNQKQYQHDYNLLEEQNREMVSFYELIQYQQLDVQDQLKQFSEKSLAESIFQHNDQEYILNQRFSQLLNSQLNKDCKIINFAFSHVVLCYLFCKTKNPQYIQFDETTFNFNRSSEQYPDSVQLLGQLETNSSINFNQYY</sequence>
<dbReference type="GO" id="GO:0004674">
    <property type="term" value="F:protein serine/threonine kinase activity"/>
    <property type="evidence" value="ECO:0007669"/>
    <property type="project" value="InterPro"/>
</dbReference>
<dbReference type="GO" id="GO:0000045">
    <property type="term" value="P:autophagosome assembly"/>
    <property type="evidence" value="ECO:0007669"/>
    <property type="project" value="TreeGrafter"/>
</dbReference>
<organism evidence="7 8">
    <name type="scientific">Paramecium pentaurelia</name>
    <dbReference type="NCBI Taxonomy" id="43138"/>
    <lineage>
        <taxon>Eukaryota</taxon>
        <taxon>Sar</taxon>
        <taxon>Alveolata</taxon>
        <taxon>Ciliophora</taxon>
        <taxon>Intramacronucleata</taxon>
        <taxon>Oligohymenophorea</taxon>
        <taxon>Peniculida</taxon>
        <taxon>Parameciidae</taxon>
        <taxon>Paramecium</taxon>
    </lineage>
</organism>
<dbReference type="PANTHER" id="PTHR24348:SF22">
    <property type="entry name" value="NON-SPECIFIC SERINE_THREONINE PROTEIN KINASE"/>
    <property type="match status" value="1"/>
</dbReference>
<keyword evidence="8" id="KW-1185">Reference proteome</keyword>
<dbReference type="CDD" id="cd00180">
    <property type="entry name" value="PKc"/>
    <property type="match status" value="1"/>
</dbReference>
<feature type="binding site" evidence="5">
    <location>
        <position position="47"/>
    </location>
    <ligand>
        <name>ATP</name>
        <dbReference type="ChEBI" id="CHEBI:30616"/>
    </ligand>
</feature>
<comment type="caution">
    <text evidence="7">The sequence shown here is derived from an EMBL/GenBank/DDBJ whole genome shotgun (WGS) entry which is preliminary data.</text>
</comment>
<dbReference type="GO" id="GO:0016020">
    <property type="term" value="C:membrane"/>
    <property type="evidence" value="ECO:0007669"/>
    <property type="project" value="TreeGrafter"/>
</dbReference>
<dbReference type="Pfam" id="PF00069">
    <property type="entry name" value="Pkinase"/>
    <property type="match status" value="1"/>
</dbReference>
<dbReference type="GO" id="GO:0005524">
    <property type="term" value="F:ATP binding"/>
    <property type="evidence" value="ECO:0007669"/>
    <property type="project" value="UniProtKB-UniRule"/>
</dbReference>
<dbReference type="PANTHER" id="PTHR24348">
    <property type="entry name" value="SERINE/THREONINE-PROTEIN KINASE UNC-51-RELATED"/>
    <property type="match status" value="1"/>
</dbReference>
<evidence type="ECO:0000256" key="3">
    <source>
        <dbReference type="ARBA" id="ARBA00022777"/>
    </source>
</evidence>
<evidence type="ECO:0000313" key="7">
    <source>
        <dbReference type="EMBL" id="CAD8143219.1"/>
    </source>
</evidence>
<dbReference type="AlphaFoldDB" id="A0A8S1SVA4"/>
<dbReference type="InterPro" id="IPR000719">
    <property type="entry name" value="Prot_kinase_dom"/>
</dbReference>
<evidence type="ECO:0000256" key="2">
    <source>
        <dbReference type="ARBA" id="ARBA00022741"/>
    </source>
</evidence>
<keyword evidence="2 5" id="KW-0547">Nucleotide-binding</keyword>
<keyword evidence="1" id="KW-0808">Transferase</keyword>
<accession>A0A8S1SVA4</accession>
<dbReference type="Proteomes" id="UP000689195">
    <property type="component" value="Unassembled WGS sequence"/>
</dbReference>
<dbReference type="GO" id="GO:0005776">
    <property type="term" value="C:autophagosome"/>
    <property type="evidence" value="ECO:0007669"/>
    <property type="project" value="TreeGrafter"/>
</dbReference>
<gene>
    <name evidence="7" type="ORF">PPENT_87.1.T0120099</name>
</gene>
<dbReference type="PROSITE" id="PS00108">
    <property type="entry name" value="PROTEIN_KINASE_ST"/>
    <property type="match status" value="1"/>
</dbReference>
<dbReference type="InterPro" id="IPR017441">
    <property type="entry name" value="Protein_kinase_ATP_BS"/>
</dbReference>
<dbReference type="OrthoDB" id="306191at2759"/>
<dbReference type="InterPro" id="IPR008271">
    <property type="entry name" value="Ser/Thr_kinase_AS"/>
</dbReference>
<name>A0A8S1SVA4_9CILI</name>
<keyword evidence="4 5" id="KW-0067">ATP-binding</keyword>
<dbReference type="PROSITE" id="PS50011">
    <property type="entry name" value="PROTEIN_KINASE_DOM"/>
    <property type="match status" value="1"/>
</dbReference>
<dbReference type="SMART" id="SM00220">
    <property type="entry name" value="S_TKc"/>
    <property type="match status" value="1"/>
</dbReference>
<evidence type="ECO:0000256" key="4">
    <source>
        <dbReference type="ARBA" id="ARBA00022840"/>
    </source>
</evidence>
<dbReference type="GO" id="GO:0005829">
    <property type="term" value="C:cytosol"/>
    <property type="evidence" value="ECO:0007669"/>
    <property type="project" value="TreeGrafter"/>
</dbReference>
<evidence type="ECO:0000256" key="5">
    <source>
        <dbReference type="PROSITE-ProRule" id="PRU10141"/>
    </source>
</evidence>
<keyword evidence="3" id="KW-0418">Kinase</keyword>
<evidence type="ECO:0000256" key="1">
    <source>
        <dbReference type="ARBA" id="ARBA00022679"/>
    </source>
</evidence>
<protein>
    <recommendedName>
        <fullName evidence="6">Protein kinase domain-containing protein</fullName>
    </recommendedName>
</protein>
<reference evidence="7" key="1">
    <citation type="submission" date="2021-01" db="EMBL/GenBank/DDBJ databases">
        <authorList>
            <consortium name="Genoscope - CEA"/>
            <person name="William W."/>
        </authorList>
    </citation>
    <scope>NUCLEOTIDE SEQUENCE</scope>
</reference>
<dbReference type="InterPro" id="IPR045269">
    <property type="entry name" value="Atg1-like"/>
</dbReference>
<dbReference type="GO" id="GO:0000407">
    <property type="term" value="C:phagophore assembly site"/>
    <property type="evidence" value="ECO:0007669"/>
    <property type="project" value="TreeGrafter"/>
</dbReference>
<feature type="domain" description="Protein kinase" evidence="6">
    <location>
        <begin position="18"/>
        <end position="272"/>
    </location>
</feature>
<evidence type="ECO:0000259" key="6">
    <source>
        <dbReference type="PROSITE" id="PS50011"/>
    </source>
</evidence>